<feature type="transmembrane region" description="Helical" evidence="8">
    <location>
        <begin position="373"/>
        <end position="396"/>
    </location>
</feature>
<evidence type="ECO:0000256" key="2">
    <source>
        <dbReference type="ARBA" id="ARBA00022448"/>
    </source>
</evidence>
<evidence type="ECO:0000256" key="1">
    <source>
        <dbReference type="ARBA" id="ARBA00004651"/>
    </source>
</evidence>
<feature type="transmembrane region" description="Helical" evidence="8">
    <location>
        <begin position="341"/>
        <end position="361"/>
    </location>
</feature>
<feature type="domain" description="Major facilitator superfamily (MFS) profile" evidence="9">
    <location>
        <begin position="23"/>
        <end position="516"/>
    </location>
</feature>
<feature type="transmembrane region" description="Helical" evidence="8">
    <location>
        <begin position="208"/>
        <end position="228"/>
    </location>
</feature>
<feature type="transmembrane region" description="Helical" evidence="8">
    <location>
        <begin position="114"/>
        <end position="139"/>
    </location>
</feature>
<feature type="transmembrane region" description="Helical" evidence="8">
    <location>
        <begin position="21"/>
        <end position="38"/>
    </location>
</feature>
<dbReference type="Pfam" id="PF07690">
    <property type="entry name" value="MFS_1"/>
    <property type="match status" value="1"/>
</dbReference>
<keyword evidence="2" id="KW-0813">Transport</keyword>
<dbReference type="InterPro" id="IPR020846">
    <property type="entry name" value="MFS_dom"/>
</dbReference>
<gene>
    <name evidence="10" type="ORF">PO878_16210</name>
</gene>
<dbReference type="InterPro" id="IPR011701">
    <property type="entry name" value="MFS"/>
</dbReference>
<keyword evidence="5 8" id="KW-1133">Transmembrane helix</keyword>
<feature type="compositionally biased region" description="Basic residues" evidence="7">
    <location>
        <begin position="543"/>
        <end position="558"/>
    </location>
</feature>
<protein>
    <submittedName>
        <fullName evidence="10">MFS transporter</fullName>
    </submittedName>
</protein>
<dbReference type="PANTHER" id="PTHR42718:SF46">
    <property type="entry name" value="BLR6921 PROTEIN"/>
    <property type="match status" value="1"/>
</dbReference>
<evidence type="ECO:0000259" key="9">
    <source>
        <dbReference type="PROSITE" id="PS50850"/>
    </source>
</evidence>
<evidence type="ECO:0000256" key="4">
    <source>
        <dbReference type="ARBA" id="ARBA00022692"/>
    </source>
</evidence>
<dbReference type="GO" id="GO:0022857">
    <property type="term" value="F:transmembrane transporter activity"/>
    <property type="evidence" value="ECO:0007669"/>
    <property type="project" value="InterPro"/>
</dbReference>
<dbReference type="GO" id="GO:0005886">
    <property type="term" value="C:plasma membrane"/>
    <property type="evidence" value="ECO:0007669"/>
    <property type="project" value="UniProtKB-SubCell"/>
</dbReference>
<dbReference type="Proteomes" id="UP001216390">
    <property type="component" value="Chromosome"/>
</dbReference>
<keyword evidence="11" id="KW-1185">Reference proteome</keyword>
<dbReference type="CDD" id="cd17321">
    <property type="entry name" value="MFS_MMR_MDR_like"/>
    <property type="match status" value="1"/>
</dbReference>
<feature type="transmembrane region" description="Helical" evidence="8">
    <location>
        <begin position="316"/>
        <end position="334"/>
    </location>
</feature>
<feature type="transmembrane region" description="Helical" evidence="8">
    <location>
        <begin position="58"/>
        <end position="77"/>
    </location>
</feature>
<feature type="transmembrane region" description="Helical" evidence="8">
    <location>
        <begin position="89"/>
        <end position="108"/>
    </location>
</feature>
<reference evidence="10" key="1">
    <citation type="submission" date="2023-01" db="EMBL/GenBank/DDBJ databases">
        <title>The diversity of Class Acidimicrobiia in South China Sea sediment environments and the proposal of Iamia marina sp. nov., a novel species of the genus Iamia.</title>
        <authorList>
            <person name="He Y."/>
            <person name="Tian X."/>
        </authorList>
    </citation>
    <scope>NUCLEOTIDE SEQUENCE</scope>
    <source>
        <strain evidence="10">DSM 19957</strain>
    </source>
</reference>
<feature type="transmembrane region" description="Helical" evidence="8">
    <location>
        <begin position="276"/>
        <end position="296"/>
    </location>
</feature>
<feature type="transmembrane region" description="Helical" evidence="8">
    <location>
        <begin position="176"/>
        <end position="196"/>
    </location>
</feature>
<dbReference type="AlphaFoldDB" id="A0AAE9Y832"/>
<evidence type="ECO:0000313" key="11">
    <source>
        <dbReference type="Proteomes" id="UP001216390"/>
    </source>
</evidence>
<feature type="region of interest" description="Disordered" evidence="7">
    <location>
        <begin position="520"/>
        <end position="558"/>
    </location>
</feature>
<feature type="transmembrane region" description="Helical" evidence="8">
    <location>
        <begin position="492"/>
        <end position="512"/>
    </location>
</feature>
<feature type="transmembrane region" description="Helical" evidence="8">
    <location>
        <begin position="146"/>
        <end position="170"/>
    </location>
</feature>
<dbReference type="RefSeq" id="WP_272735570.1">
    <property type="nucleotide sequence ID" value="NZ_CP116942.1"/>
</dbReference>
<comment type="subcellular location">
    <subcellularLocation>
        <location evidence="1">Cell membrane</location>
        <topology evidence="1">Multi-pass membrane protein</topology>
    </subcellularLocation>
</comment>
<feature type="compositionally biased region" description="Basic and acidic residues" evidence="7">
    <location>
        <begin position="520"/>
        <end position="537"/>
    </location>
</feature>
<accession>A0AAE9Y832</accession>
<sequence>MGVGEASATAADGDVIPRSTWVAMGAMALAVLAIANDFTAMNVVLPTIEGDLDSSLSAVQWVVNGYALVFGVLIVPGGRLADVYGRSRMLCIGAALFAAFSFLGGLAPNVGLLIAARVLMAVGGALMWPAILGLIYGLLPESKAGLAGGLVIGVAGIGNATGPLIAGALALASWRWIFFLNIPIALIALVVTWRTVPRDEATEREPIDYAGSALLSLSLGALLGALTVAPTQGWADPLVVGGLVAAVVLMVGFVLRERSTGEDGLVPPSVIRNGPFLAACLAALCMSATFFASLLYLPQLFQKIQGEGTMTAGVKLLPFVAVFALASFTETWLLGKIGLKAVVSLGAVCVVAGPVLFVLLLDDQAAYLRLVPGMVVLGVGVGLFFSAATTAGLTAVDPSRSSLAGGLLYMFQIGGGAVGLGLTTVLFLASADAGVRDAASDVGVELSDEEVRDLQGVLVGTESSAAVQAAHPEDARALTEVVRDAFVDGVRVAFTFDAVLALVGVGLVLTRVGGPLSRLGRDVDRGDAADPAHDRSGTDPPAGRHRTRRHRHAHRHVP</sequence>
<proteinExistence type="predicted"/>
<evidence type="ECO:0000256" key="8">
    <source>
        <dbReference type="SAM" id="Phobius"/>
    </source>
</evidence>
<dbReference type="InterPro" id="IPR036259">
    <property type="entry name" value="MFS_trans_sf"/>
</dbReference>
<evidence type="ECO:0000256" key="5">
    <source>
        <dbReference type="ARBA" id="ARBA00022989"/>
    </source>
</evidence>
<dbReference type="PANTHER" id="PTHR42718">
    <property type="entry name" value="MAJOR FACILITATOR SUPERFAMILY MULTIDRUG TRANSPORTER MFSC"/>
    <property type="match status" value="1"/>
</dbReference>
<feature type="transmembrane region" description="Helical" evidence="8">
    <location>
        <begin position="234"/>
        <end position="255"/>
    </location>
</feature>
<dbReference type="Gene3D" id="1.20.1720.10">
    <property type="entry name" value="Multidrug resistance protein D"/>
    <property type="match status" value="1"/>
</dbReference>
<organism evidence="10 11">
    <name type="scientific">Iamia majanohamensis</name>
    <dbReference type="NCBI Taxonomy" id="467976"/>
    <lineage>
        <taxon>Bacteria</taxon>
        <taxon>Bacillati</taxon>
        <taxon>Actinomycetota</taxon>
        <taxon>Acidimicrobiia</taxon>
        <taxon>Acidimicrobiales</taxon>
        <taxon>Iamiaceae</taxon>
        <taxon>Iamia</taxon>
    </lineage>
</organism>
<keyword evidence="6 8" id="KW-0472">Membrane</keyword>
<feature type="transmembrane region" description="Helical" evidence="8">
    <location>
        <begin position="408"/>
        <end position="429"/>
    </location>
</feature>
<name>A0AAE9Y832_9ACTN</name>
<dbReference type="SUPFAM" id="SSF103473">
    <property type="entry name" value="MFS general substrate transporter"/>
    <property type="match status" value="1"/>
</dbReference>
<keyword evidence="4 8" id="KW-0812">Transmembrane</keyword>
<dbReference type="Gene3D" id="1.20.1250.20">
    <property type="entry name" value="MFS general substrate transporter like domains"/>
    <property type="match status" value="1"/>
</dbReference>
<evidence type="ECO:0000256" key="3">
    <source>
        <dbReference type="ARBA" id="ARBA00022475"/>
    </source>
</evidence>
<keyword evidence="3" id="KW-1003">Cell membrane</keyword>
<dbReference type="PROSITE" id="PS50850">
    <property type="entry name" value="MFS"/>
    <property type="match status" value="1"/>
</dbReference>
<evidence type="ECO:0000256" key="7">
    <source>
        <dbReference type="SAM" id="MobiDB-lite"/>
    </source>
</evidence>
<dbReference type="KEGG" id="ima:PO878_16210"/>
<dbReference type="EMBL" id="CP116942">
    <property type="protein sequence ID" value="WCO66044.1"/>
    <property type="molecule type" value="Genomic_DNA"/>
</dbReference>
<evidence type="ECO:0000313" key="10">
    <source>
        <dbReference type="EMBL" id="WCO66044.1"/>
    </source>
</evidence>
<evidence type="ECO:0000256" key="6">
    <source>
        <dbReference type="ARBA" id="ARBA00023136"/>
    </source>
</evidence>